<dbReference type="AlphaFoldDB" id="A0A1H8WT71"/>
<keyword evidence="1" id="KW-0812">Transmembrane</keyword>
<keyword evidence="1" id="KW-1133">Transmembrane helix</keyword>
<evidence type="ECO:0000313" key="2">
    <source>
        <dbReference type="EMBL" id="SEP30822.1"/>
    </source>
</evidence>
<evidence type="ECO:0000256" key="1">
    <source>
        <dbReference type="SAM" id="Phobius"/>
    </source>
</evidence>
<dbReference type="EMBL" id="FODV01000041">
    <property type="protein sequence ID" value="SEP30822.1"/>
    <property type="molecule type" value="Genomic_DNA"/>
</dbReference>
<keyword evidence="3" id="KW-1185">Reference proteome</keyword>
<gene>
    <name evidence="2" type="ORF">SAMN04487948_14113</name>
</gene>
<sequence>MDPANDRRPRLAFVVAASVAGTVAVVGFPTGLVFAVVFAVAVGVGSWSMVRRWTLWGASGNVWSGALVGFVTAASILAGQSLPVPLDVRLAVGFLVLAVGVASAALAIEFAYEATDDGSAGEMRDAYGPGRADSDLDGQ</sequence>
<feature type="transmembrane region" description="Helical" evidence="1">
    <location>
        <begin position="90"/>
        <end position="112"/>
    </location>
</feature>
<organism evidence="2 3">
    <name type="scientific">Halogranum amylolyticum</name>
    <dbReference type="NCBI Taxonomy" id="660520"/>
    <lineage>
        <taxon>Archaea</taxon>
        <taxon>Methanobacteriati</taxon>
        <taxon>Methanobacteriota</taxon>
        <taxon>Stenosarchaea group</taxon>
        <taxon>Halobacteria</taxon>
        <taxon>Halobacteriales</taxon>
        <taxon>Haloferacaceae</taxon>
    </lineage>
</organism>
<protein>
    <submittedName>
        <fullName evidence="2">Uncharacterized protein</fullName>
    </submittedName>
</protein>
<dbReference type="Proteomes" id="UP000199126">
    <property type="component" value="Unassembled WGS sequence"/>
</dbReference>
<keyword evidence="1" id="KW-0472">Membrane</keyword>
<accession>A0A1H8WT71</accession>
<reference evidence="3" key="1">
    <citation type="submission" date="2016-10" db="EMBL/GenBank/DDBJ databases">
        <authorList>
            <person name="Varghese N."/>
            <person name="Submissions S."/>
        </authorList>
    </citation>
    <scope>NUCLEOTIDE SEQUENCE [LARGE SCALE GENOMIC DNA]</scope>
    <source>
        <strain evidence="3">CGMCC 1.10121</strain>
    </source>
</reference>
<evidence type="ECO:0000313" key="3">
    <source>
        <dbReference type="Proteomes" id="UP000199126"/>
    </source>
</evidence>
<dbReference type="RefSeq" id="WP_089828090.1">
    <property type="nucleotide sequence ID" value="NZ_FODV01000041.1"/>
</dbReference>
<proteinExistence type="predicted"/>
<name>A0A1H8WT71_9EURY</name>
<feature type="transmembrane region" description="Helical" evidence="1">
    <location>
        <begin position="12"/>
        <end position="41"/>
    </location>
</feature>
<feature type="transmembrane region" description="Helical" evidence="1">
    <location>
        <begin position="53"/>
        <end position="78"/>
    </location>
</feature>